<dbReference type="HOGENOM" id="CLU_1165133_0_0_5"/>
<dbReference type="InterPro" id="IPR005335">
    <property type="entry name" value="Terminase_ssu"/>
</dbReference>
<dbReference type="KEGG" id="rpm:RSPPHO_01033"/>
<gene>
    <name evidence="2" type="ORF">RSPPHO_01033</name>
</gene>
<dbReference type="Proteomes" id="UP000033220">
    <property type="component" value="Chromosome DSM 122"/>
</dbReference>
<feature type="region of interest" description="Disordered" evidence="1">
    <location>
        <begin position="1"/>
        <end position="22"/>
    </location>
</feature>
<protein>
    <recommendedName>
        <fullName evidence="4">Terminase small subunit</fullName>
    </recommendedName>
</protein>
<name>H6SRY0_PARPM</name>
<dbReference type="AlphaFoldDB" id="H6SRY0"/>
<dbReference type="PATRIC" id="fig|1150469.3.peg.1179"/>
<keyword evidence="3" id="KW-1185">Reference proteome</keyword>
<proteinExistence type="predicted"/>
<evidence type="ECO:0000313" key="2">
    <source>
        <dbReference type="EMBL" id="CCG07659.1"/>
    </source>
</evidence>
<dbReference type="Pfam" id="PF03592">
    <property type="entry name" value="Terminase_2"/>
    <property type="match status" value="1"/>
</dbReference>
<dbReference type="EMBL" id="HE663493">
    <property type="protein sequence ID" value="CCG07659.1"/>
    <property type="molecule type" value="Genomic_DNA"/>
</dbReference>
<dbReference type="GO" id="GO:0051276">
    <property type="term" value="P:chromosome organization"/>
    <property type="evidence" value="ECO:0007669"/>
    <property type="project" value="InterPro"/>
</dbReference>
<sequence length="215" mass="23226">MDEPVRLDHEDPAMTGEPSLPPLSETERAFVAAYLANGRKAAAAWRVLEPNAGPRASPRAARCLARPAVQAALAAADQEAQARTRALIERYAITEERVLAELANVAFSRPLDLLRLNPDGTAVVDLTDMDEHQAAAIAEVTVDEYMDGKGNEARPVKRIRVKLADKLRALNLLGHRLGLWKPTANADPSNNGAGLSALLDEALREEEKNRGKGEG</sequence>
<reference evidence="2 3" key="1">
    <citation type="submission" date="2012-02" db="EMBL/GenBank/DDBJ databases">
        <title>Shotgun genome sequence of Phaeospirillum photometricum DSM 122.</title>
        <authorList>
            <person name="Duquesne K."/>
            <person name="Sturgis J."/>
        </authorList>
    </citation>
    <scope>NUCLEOTIDE SEQUENCE [LARGE SCALE GENOMIC DNA]</scope>
    <source>
        <strain evidence="3">DSM122</strain>
    </source>
</reference>
<dbReference type="STRING" id="1150469.RSPPHO_01033"/>
<evidence type="ECO:0000313" key="3">
    <source>
        <dbReference type="Proteomes" id="UP000033220"/>
    </source>
</evidence>
<evidence type="ECO:0000256" key="1">
    <source>
        <dbReference type="SAM" id="MobiDB-lite"/>
    </source>
</evidence>
<organism evidence="2 3">
    <name type="scientific">Pararhodospirillum photometricum DSM 122</name>
    <dbReference type="NCBI Taxonomy" id="1150469"/>
    <lineage>
        <taxon>Bacteria</taxon>
        <taxon>Pseudomonadati</taxon>
        <taxon>Pseudomonadota</taxon>
        <taxon>Alphaproteobacteria</taxon>
        <taxon>Rhodospirillales</taxon>
        <taxon>Rhodospirillaceae</taxon>
        <taxon>Pararhodospirillum</taxon>
    </lineage>
</organism>
<dbReference type="eggNOG" id="COG3728">
    <property type="taxonomic scope" value="Bacteria"/>
</dbReference>
<accession>H6SRY0</accession>
<evidence type="ECO:0008006" key="4">
    <source>
        <dbReference type="Google" id="ProtNLM"/>
    </source>
</evidence>
<feature type="compositionally biased region" description="Basic and acidic residues" evidence="1">
    <location>
        <begin position="1"/>
        <end position="12"/>
    </location>
</feature>